<evidence type="ECO:0000256" key="5">
    <source>
        <dbReference type="ARBA" id="ARBA00022989"/>
    </source>
</evidence>
<dbReference type="PANTHER" id="PTHR23517:SF2">
    <property type="entry name" value="MULTIDRUG RESISTANCE PROTEIN MDTH"/>
    <property type="match status" value="1"/>
</dbReference>
<dbReference type="Pfam" id="PF07690">
    <property type="entry name" value="MFS_1"/>
    <property type="match status" value="1"/>
</dbReference>
<feature type="transmembrane region" description="Helical" evidence="7">
    <location>
        <begin position="278"/>
        <end position="295"/>
    </location>
</feature>
<evidence type="ECO:0000256" key="6">
    <source>
        <dbReference type="ARBA" id="ARBA00023136"/>
    </source>
</evidence>
<dbReference type="EMBL" id="JAUSRA010000001">
    <property type="protein sequence ID" value="MDP9798012.1"/>
    <property type="molecule type" value="Genomic_DNA"/>
</dbReference>
<dbReference type="InterPro" id="IPR050171">
    <property type="entry name" value="MFS_Transporters"/>
</dbReference>
<keyword evidence="10" id="KW-1185">Reference proteome</keyword>
<dbReference type="InterPro" id="IPR011701">
    <property type="entry name" value="MFS"/>
</dbReference>
<dbReference type="PANTHER" id="PTHR23517">
    <property type="entry name" value="RESISTANCE PROTEIN MDTM, PUTATIVE-RELATED-RELATED"/>
    <property type="match status" value="1"/>
</dbReference>
<evidence type="ECO:0000256" key="3">
    <source>
        <dbReference type="ARBA" id="ARBA00022475"/>
    </source>
</evidence>
<dbReference type="InterPro" id="IPR020846">
    <property type="entry name" value="MFS_dom"/>
</dbReference>
<protein>
    <submittedName>
        <fullName evidence="9">MFS family permease</fullName>
    </submittedName>
</protein>
<evidence type="ECO:0000256" key="1">
    <source>
        <dbReference type="ARBA" id="ARBA00004651"/>
    </source>
</evidence>
<keyword evidence="3" id="KW-1003">Cell membrane</keyword>
<dbReference type="SUPFAM" id="SSF103473">
    <property type="entry name" value="MFS general substrate transporter"/>
    <property type="match status" value="1"/>
</dbReference>
<name>A0ABT9N2T8_9ACTN</name>
<organism evidence="9 10">
    <name type="scientific">Catenuloplanes nepalensis</name>
    <dbReference type="NCBI Taxonomy" id="587533"/>
    <lineage>
        <taxon>Bacteria</taxon>
        <taxon>Bacillati</taxon>
        <taxon>Actinomycetota</taxon>
        <taxon>Actinomycetes</taxon>
        <taxon>Micromonosporales</taxon>
        <taxon>Micromonosporaceae</taxon>
        <taxon>Catenuloplanes</taxon>
    </lineage>
</organism>
<evidence type="ECO:0000256" key="2">
    <source>
        <dbReference type="ARBA" id="ARBA00022448"/>
    </source>
</evidence>
<feature type="domain" description="Major facilitator superfamily (MFS) profile" evidence="8">
    <location>
        <begin position="15"/>
        <end position="389"/>
    </location>
</feature>
<dbReference type="InterPro" id="IPR036259">
    <property type="entry name" value="MFS_trans_sf"/>
</dbReference>
<keyword evidence="5 7" id="KW-1133">Transmembrane helix</keyword>
<feature type="transmembrane region" description="Helical" evidence="7">
    <location>
        <begin position="168"/>
        <end position="186"/>
    </location>
</feature>
<reference evidence="9 10" key="1">
    <citation type="submission" date="2023-07" db="EMBL/GenBank/DDBJ databases">
        <title>Sequencing the genomes of 1000 actinobacteria strains.</title>
        <authorList>
            <person name="Klenk H.-P."/>
        </authorList>
    </citation>
    <scope>NUCLEOTIDE SEQUENCE [LARGE SCALE GENOMIC DNA]</scope>
    <source>
        <strain evidence="9 10">DSM 44710</strain>
    </source>
</reference>
<keyword evidence="2" id="KW-0813">Transport</keyword>
<feature type="transmembrane region" description="Helical" evidence="7">
    <location>
        <begin position="207"/>
        <end position="227"/>
    </location>
</feature>
<evidence type="ECO:0000259" key="8">
    <source>
        <dbReference type="PROSITE" id="PS50850"/>
    </source>
</evidence>
<sequence>MRRWLASNAGGLPGTFWYLWTGMLITRAGGFVVLFLSLYLTTERGASPTLAGLMIGAYGVGGMAGSLLSGVLTDRWGRRRTLIAAYLAMVVTLLALAFTTPLPAIGALIGVLGLVQSMPGPALIAAMVDVVPESDRPRAFNLEYWALNLGTAIAAFLAGQLAEAGYTALFGVDAAATAAALALVLWKVPETFRPTRRAGPHGGFRRVLADRHFLAFTGLTLLFAVVVTQAPTIMPIAMAQDGLGPSAYGRVMALGVLLIIAGQLFVPRLIAGHAKHRVLALATALAALGYGALAFAGDLWIYLLAAVAWTAGQMLAAPPNAQINAELAPPALRGRYQSVFYLTFPAAAFLAPAAGGFTLERLGDAHWLIAGALGLAAAGLHLLAGPRRERHLSAMRARPEADTVRL</sequence>
<feature type="transmembrane region" description="Helical" evidence="7">
    <location>
        <begin position="104"/>
        <end position="130"/>
    </location>
</feature>
<gene>
    <name evidence="9" type="ORF">J2S43_006524</name>
</gene>
<comment type="subcellular location">
    <subcellularLocation>
        <location evidence="1">Cell membrane</location>
        <topology evidence="1">Multi-pass membrane protein</topology>
    </subcellularLocation>
</comment>
<evidence type="ECO:0000256" key="4">
    <source>
        <dbReference type="ARBA" id="ARBA00022692"/>
    </source>
</evidence>
<comment type="caution">
    <text evidence="9">The sequence shown here is derived from an EMBL/GenBank/DDBJ whole genome shotgun (WGS) entry which is preliminary data.</text>
</comment>
<feature type="transmembrane region" description="Helical" evidence="7">
    <location>
        <begin position="50"/>
        <end position="69"/>
    </location>
</feature>
<dbReference type="Gene3D" id="1.20.1250.20">
    <property type="entry name" value="MFS general substrate transporter like domains"/>
    <property type="match status" value="1"/>
</dbReference>
<feature type="transmembrane region" description="Helical" evidence="7">
    <location>
        <begin position="247"/>
        <end position="266"/>
    </location>
</feature>
<dbReference type="RefSeq" id="WP_306835643.1">
    <property type="nucleotide sequence ID" value="NZ_JAUSRA010000001.1"/>
</dbReference>
<feature type="transmembrane region" description="Helical" evidence="7">
    <location>
        <begin position="301"/>
        <end position="318"/>
    </location>
</feature>
<keyword evidence="4 7" id="KW-0812">Transmembrane</keyword>
<accession>A0ABT9N2T8</accession>
<feature type="transmembrane region" description="Helical" evidence="7">
    <location>
        <begin position="16"/>
        <end position="38"/>
    </location>
</feature>
<feature type="transmembrane region" description="Helical" evidence="7">
    <location>
        <begin position="365"/>
        <end position="385"/>
    </location>
</feature>
<evidence type="ECO:0000313" key="10">
    <source>
        <dbReference type="Proteomes" id="UP001240984"/>
    </source>
</evidence>
<evidence type="ECO:0000313" key="9">
    <source>
        <dbReference type="EMBL" id="MDP9798012.1"/>
    </source>
</evidence>
<proteinExistence type="predicted"/>
<evidence type="ECO:0000256" key="7">
    <source>
        <dbReference type="SAM" id="Phobius"/>
    </source>
</evidence>
<dbReference type="PROSITE" id="PS50850">
    <property type="entry name" value="MFS"/>
    <property type="match status" value="1"/>
</dbReference>
<dbReference type="Proteomes" id="UP001240984">
    <property type="component" value="Unassembled WGS sequence"/>
</dbReference>
<keyword evidence="6 7" id="KW-0472">Membrane</keyword>
<feature type="transmembrane region" description="Helical" evidence="7">
    <location>
        <begin position="339"/>
        <end position="359"/>
    </location>
</feature>